<reference evidence="1" key="1">
    <citation type="submission" date="2024-07" db="EMBL/GenBank/DDBJ databases">
        <title>A survey of Mimosa microsymbionts across Brazilian biomes reveals a high diversity of Paraburkholderia nodulating endemic species, but also that Cupriavidus is common as a symbiont of widespread species.</title>
        <authorList>
            <person name="Rouws L."/>
            <person name="Barauna A."/>
            <person name="Beukes C."/>
            <person name="Rouws J.R.C."/>
            <person name="De Faria S.M."/>
            <person name="Gross E."/>
            <person name="Bueno Dos Reis Junior F."/>
            <person name="Simon M.F."/>
            <person name="Maluk M."/>
            <person name="Odee D.W."/>
            <person name="Kenicer G."/>
            <person name="Young J.P.W."/>
            <person name="Reis V.M."/>
            <person name="Zilli J."/>
            <person name="James E.K."/>
        </authorList>
    </citation>
    <scope>NUCLEOTIDE SEQUENCE</scope>
    <source>
        <strain evidence="1">EG181B</strain>
    </source>
</reference>
<keyword evidence="2" id="KW-1185">Reference proteome</keyword>
<comment type="caution">
    <text evidence="1">The sequence shown here is derived from an EMBL/GenBank/DDBJ whole genome shotgun (WGS) entry which is preliminary data.</text>
</comment>
<evidence type="ECO:0000313" key="1">
    <source>
        <dbReference type="EMBL" id="MEX3933984.1"/>
    </source>
</evidence>
<organism evidence="1 2">
    <name type="scientific">Paraburkholderia phymatum</name>
    <dbReference type="NCBI Taxonomy" id="148447"/>
    <lineage>
        <taxon>Bacteria</taxon>
        <taxon>Pseudomonadati</taxon>
        <taxon>Pseudomonadota</taxon>
        <taxon>Betaproteobacteria</taxon>
        <taxon>Burkholderiales</taxon>
        <taxon>Burkholderiaceae</taxon>
        <taxon>Paraburkholderia</taxon>
    </lineage>
</organism>
<protein>
    <submittedName>
        <fullName evidence="1">Fimbrial protein</fullName>
    </submittedName>
</protein>
<proteinExistence type="predicted"/>
<evidence type="ECO:0000313" key="2">
    <source>
        <dbReference type="Proteomes" id="UP001558850"/>
    </source>
</evidence>
<accession>A0ACC6U309</accession>
<gene>
    <name evidence="1" type="ORF">AB4Y32_19615</name>
</gene>
<dbReference type="EMBL" id="JBFRCH010000010">
    <property type="protein sequence ID" value="MEX3933984.1"/>
    <property type="molecule type" value="Genomic_DNA"/>
</dbReference>
<sequence>MFDNWMFALRGLSRWRRSAGWSRLAAAALIALAGLTSANALAVTCSSGPAPGSLSFALPAGSYSVPRDTPVGTRITPWTGFSRTYAHVWSCTPPAGNVIYSGPAYLATLTPAGQTYSEDGQSFTVFQTNLAGVGLVIGAASQLQSWSDGTTGADVWADIEFSLPIGIPLDNVNWAGSGASTSGGASPAPTLWFGASLTFAFVKTGPVTGGTISMPAVIGTVGMSDRPIAGPILNANLVVSGNPSFQEIACTTPSVTVNLGSHANTEFNGVGSTTSTTAFTINLNSCPSGINNVHYEIDAVTSVVDTANSVVALDSGSKARGVGVQLLDGSGTPVPLGNPIAFTSYNPAGGNFSIPFKARYYEIPGSPVLAGSANTVMTFTMNYQ</sequence>
<dbReference type="Proteomes" id="UP001558850">
    <property type="component" value="Unassembled WGS sequence"/>
</dbReference>
<name>A0ACC6U309_9BURK</name>